<dbReference type="Gene3D" id="2.60.120.200">
    <property type="match status" value="1"/>
</dbReference>
<dbReference type="InterPro" id="IPR006212">
    <property type="entry name" value="Furin_repeat"/>
</dbReference>
<dbReference type="InParanoid" id="A0A0V0QZT5"/>
<dbReference type="SUPFAM" id="SSF49899">
    <property type="entry name" value="Concanavalin A-like lectins/glucanases"/>
    <property type="match status" value="1"/>
</dbReference>
<reference evidence="1 2" key="1">
    <citation type="journal article" date="2015" name="Sci. Rep.">
        <title>Genome of the facultative scuticociliatosis pathogen Pseudocohnilembus persalinus provides insight into its virulence through horizontal gene transfer.</title>
        <authorList>
            <person name="Xiong J."/>
            <person name="Wang G."/>
            <person name="Cheng J."/>
            <person name="Tian M."/>
            <person name="Pan X."/>
            <person name="Warren A."/>
            <person name="Jiang C."/>
            <person name="Yuan D."/>
            <person name="Miao W."/>
        </authorList>
    </citation>
    <scope>NUCLEOTIDE SEQUENCE [LARGE SCALE GENOMIC DNA]</scope>
    <source>
        <strain evidence="1">36N120E</strain>
    </source>
</reference>
<evidence type="ECO:0000313" key="2">
    <source>
        <dbReference type="Proteomes" id="UP000054937"/>
    </source>
</evidence>
<dbReference type="SMART" id="SM00261">
    <property type="entry name" value="FU"/>
    <property type="match status" value="3"/>
</dbReference>
<dbReference type="AlphaFoldDB" id="A0A0V0QZT5"/>
<dbReference type="Gene3D" id="2.10.220.10">
    <property type="entry name" value="Hormone Receptor, Insulin-like Growth Factor Receptor 1, Chain A, domain 2"/>
    <property type="match status" value="1"/>
</dbReference>
<evidence type="ECO:0000313" key="1">
    <source>
        <dbReference type="EMBL" id="KRX07745.1"/>
    </source>
</evidence>
<gene>
    <name evidence="1" type="ORF">PPERSA_05808</name>
</gene>
<keyword evidence="2" id="KW-1185">Reference proteome</keyword>
<proteinExistence type="predicted"/>
<dbReference type="EMBL" id="LDAU01000081">
    <property type="protein sequence ID" value="KRX07745.1"/>
    <property type="molecule type" value="Genomic_DNA"/>
</dbReference>
<dbReference type="InterPro" id="IPR009030">
    <property type="entry name" value="Growth_fac_rcpt_cys_sf"/>
</dbReference>
<name>A0A0V0QZT5_PSEPJ</name>
<dbReference type="OrthoDB" id="286906at2759"/>
<comment type="caution">
    <text evidence="1">The sequence shown here is derived from an EMBL/GenBank/DDBJ whole genome shotgun (WGS) entry which is preliminary data.</text>
</comment>
<dbReference type="PANTHER" id="PTHR15332:SF175">
    <property type="entry name" value="PROPROTEIN CONVERTASE SUBTILISIN_KEXIN TYPE 5-LIKE"/>
    <property type="match status" value="1"/>
</dbReference>
<dbReference type="SUPFAM" id="SSF57184">
    <property type="entry name" value="Growth factor receptor domain"/>
    <property type="match status" value="1"/>
</dbReference>
<accession>A0A0V0QZT5</accession>
<protein>
    <submittedName>
        <fullName evidence="1">Insulin-like growth factor binding protein, N-terminal</fullName>
    </submittedName>
</protein>
<sequence>MSQTNGTSTGFYQGQVSDFAIKIALYDEWSFGTRTFQFPLTVAMWVKKTEGSGIQGLFDSSKVVNQIAQNNNRFYVFMSAGKLGVEFMSSSGNSCMWVWDSVFSTNTWVHFSISITDGDNIQAYKNGNAITQIQDCSGNGYTLSNISRNQNRLAMNYLGKERFIGYLEDFVLIENTVTVAQAFCLYAGQQYTCRFPCSKCEGGAANCIECVSAVGGNNRVVPSPYGTCECLDGYYETGANQCPICDAVCSTCEITSDNCTSCVNINMFTPYCQCIDGEYEFMPFDGEEGDQYCKFCQHQCLTCTDGTACTSCPIGVFRDISQTTTCPCLNGYYDDGQNQLCLKCDYECSTCETQNYNCLTCANGVGRDLVAPDCGCQDGYYDDDQNKQVK</sequence>
<dbReference type="PANTHER" id="PTHR15332">
    <property type="entry name" value="PROPROTEIN CONVERTASE SUBTILISIN_KEXIN TYPE 5-LIKE"/>
    <property type="match status" value="1"/>
</dbReference>
<dbReference type="Proteomes" id="UP000054937">
    <property type="component" value="Unassembled WGS sequence"/>
</dbReference>
<dbReference type="InterPro" id="IPR013320">
    <property type="entry name" value="ConA-like_dom_sf"/>
</dbReference>
<organism evidence="1 2">
    <name type="scientific">Pseudocohnilembus persalinus</name>
    <name type="common">Ciliate</name>
    <dbReference type="NCBI Taxonomy" id="266149"/>
    <lineage>
        <taxon>Eukaryota</taxon>
        <taxon>Sar</taxon>
        <taxon>Alveolata</taxon>
        <taxon>Ciliophora</taxon>
        <taxon>Intramacronucleata</taxon>
        <taxon>Oligohymenophorea</taxon>
        <taxon>Scuticociliatia</taxon>
        <taxon>Philasterida</taxon>
        <taxon>Pseudocohnilembidae</taxon>
        <taxon>Pseudocohnilembus</taxon>
    </lineage>
</organism>